<reference evidence="1 2" key="1">
    <citation type="journal article" date="2014" name="PLoS Genet.">
        <title>The Genome of Spironucleus salmonicida Highlights a Fish Pathogen Adapted to Fluctuating Environments.</title>
        <authorList>
            <person name="Xu F."/>
            <person name="Jerlstrom-Hultqvist J."/>
            <person name="Einarsson E."/>
            <person name="Astvaldsson A."/>
            <person name="Svard S.G."/>
            <person name="Andersson J.O."/>
        </authorList>
    </citation>
    <scope>NUCLEOTIDE SEQUENCE [LARGE SCALE GENOMIC DNA]</scope>
    <source>
        <strain evidence="1 2">ATCC 50377</strain>
    </source>
</reference>
<dbReference type="Proteomes" id="UP000018208">
    <property type="component" value="Unassembled WGS sequence"/>
</dbReference>
<dbReference type="AlphaFoldDB" id="A0A9P8LKQ9"/>
<accession>A0A9P8LKQ9</accession>
<name>A0A9P8LKQ9_9EUKA</name>
<organism evidence="1 2">
    <name type="scientific">Spironucleus salmonicida</name>
    <dbReference type="NCBI Taxonomy" id="348837"/>
    <lineage>
        <taxon>Eukaryota</taxon>
        <taxon>Metamonada</taxon>
        <taxon>Diplomonadida</taxon>
        <taxon>Hexamitidae</taxon>
        <taxon>Hexamitinae</taxon>
        <taxon>Spironucleus</taxon>
    </lineage>
</organism>
<sequence>MKKRLSRTEKILQFYNDSSKPKLKTVEEKIQTIGDNIENKPIQSSIKKNISFKLSKTIYNSKQIIASKDLMKYYGLQENPDDHCAYYKKQLKESSHSVEVAYKKWRQQTNGEKISYIDNILLFDDKIFLNK</sequence>
<dbReference type="EMBL" id="AUWU02000008">
    <property type="protein sequence ID" value="KAH0569818.1"/>
    <property type="molecule type" value="Genomic_DNA"/>
</dbReference>
<evidence type="ECO:0000313" key="1">
    <source>
        <dbReference type="EMBL" id="KAH0569818.1"/>
    </source>
</evidence>
<keyword evidence="2" id="KW-1185">Reference proteome</keyword>
<protein>
    <submittedName>
        <fullName evidence="1">Uncharacterized protein</fullName>
    </submittedName>
</protein>
<proteinExistence type="predicted"/>
<dbReference type="RefSeq" id="XP_067760591.1">
    <property type="nucleotide sequence ID" value="XM_067911569.1"/>
</dbReference>
<gene>
    <name evidence="1" type="ORF">SS50377_27788</name>
</gene>
<dbReference type="KEGG" id="ssao:94301811"/>
<comment type="caution">
    <text evidence="1">The sequence shown here is derived from an EMBL/GenBank/DDBJ whole genome shotgun (WGS) entry which is preliminary data.</text>
</comment>
<evidence type="ECO:0000313" key="2">
    <source>
        <dbReference type="Proteomes" id="UP000018208"/>
    </source>
</evidence>
<dbReference type="GeneID" id="94301811"/>